<dbReference type="Pfam" id="PF00149">
    <property type="entry name" value="Metallophos"/>
    <property type="match status" value="1"/>
</dbReference>
<evidence type="ECO:0000256" key="2">
    <source>
        <dbReference type="ARBA" id="ARBA00022723"/>
    </source>
</evidence>
<dbReference type="Gene3D" id="3.60.21.10">
    <property type="match status" value="1"/>
</dbReference>
<evidence type="ECO:0000313" key="9">
    <source>
        <dbReference type="Proteomes" id="UP001379949"/>
    </source>
</evidence>
<keyword evidence="9" id="KW-1185">Reference proteome</keyword>
<sequence>MKRLSRFMHHLIIFSVIALIAGCTVMTPRQPDWQSGKEYHLTILHTNDHHGHFWKNSQGEYGMAARKTLVDNIREEVALDDAHMLLLSGGDINTGVPESDLQNAEPDFKGMRLLGYDAMAIGNHEFDNTLPVLRKQQEWAGFPFLSANVFDKNTGDPLFQAYKIFQEGDLKVAVVGFTTDDTIKQGNPENLKGIEIRSPIEVAKKLIPELRKQADLIIAVTHMGHYDNGQHGSNAPGDVALARAVPGIDVIVGGHSQDPLFKPDVQNGTLILQAHEWGKYLGRLDLVIKNGAIVSSHYKLIPINLQKKTATSAEANNTRALLNDKIAEDPSMIALLTPYQEKGQKELSVKVGDANGRFIGDRHSVRYRETNLGNLIARAMMEKTKADIGIMNSGGIRDDLPKGRITYKSVLQVQPFGNMVSYIDFSAQELTDYLSAVASIPPGTGGFAQIQGVSLTLQNGKATHIKVNGQPLNPTRHYRVALNEFSASGGDGYPKISQHPSFVNSGYTDADVLKDYIHAHSPLAPQDYAPTGAIKRE</sequence>
<dbReference type="Pfam" id="PF02872">
    <property type="entry name" value="5_nucleotid_C"/>
    <property type="match status" value="1"/>
</dbReference>
<dbReference type="RefSeq" id="WP_341566338.1">
    <property type="nucleotide sequence ID" value="NZ_JBAKAR010000002.1"/>
</dbReference>
<dbReference type="Proteomes" id="UP001379949">
    <property type="component" value="Unassembled WGS sequence"/>
</dbReference>
<dbReference type="SUPFAM" id="SSF55816">
    <property type="entry name" value="5'-nucleotidase (syn. UDP-sugar hydrolase), C-terminal domain"/>
    <property type="match status" value="1"/>
</dbReference>
<gene>
    <name evidence="8" type="primary">ushA</name>
    <name evidence="8" type="ORF">V6242_03735</name>
</gene>
<comment type="similarity">
    <text evidence="1 5">Belongs to the 5'-nucleotidase family.</text>
</comment>
<dbReference type="SUPFAM" id="SSF56300">
    <property type="entry name" value="Metallo-dependent phosphatases"/>
    <property type="match status" value="1"/>
</dbReference>
<evidence type="ECO:0000313" key="8">
    <source>
        <dbReference type="EMBL" id="MEL0612244.1"/>
    </source>
</evidence>
<keyword evidence="5 8" id="KW-0378">Hydrolase</keyword>
<evidence type="ECO:0000256" key="5">
    <source>
        <dbReference type="RuleBase" id="RU362119"/>
    </source>
</evidence>
<dbReference type="EC" id="3.6.1.45" evidence="8"/>
<dbReference type="PRINTS" id="PR01607">
    <property type="entry name" value="APYRASEFAMLY"/>
</dbReference>
<feature type="domain" description="5'-Nucleotidase C-terminal" evidence="7">
    <location>
        <begin position="360"/>
        <end position="496"/>
    </location>
</feature>
<dbReference type="EMBL" id="JBAKAR010000002">
    <property type="protein sequence ID" value="MEL0612244.1"/>
    <property type="molecule type" value="Genomic_DNA"/>
</dbReference>
<dbReference type="EC" id="3.1.3.5" evidence="8"/>
<dbReference type="PANTHER" id="PTHR11575">
    <property type="entry name" value="5'-NUCLEOTIDASE-RELATED"/>
    <property type="match status" value="1"/>
</dbReference>
<dbReference type="PROSITE" id="PS51257">
    <property type="entry name" value="PROKAR_LIPOPROTEIN"/>
    <property type="match status" value="1"/>
</dbReference>
<accession>A0ABU9G197</accession>
<dbReference type="PANTHER" id="PTHR11575:SF46">
    <property type="entry name" value="PROTEIN USHA"/>
    <property type="match status" value="1"/>
</dbReference>
<keyword evidence="2" id="KW-0479">Metal-binding</keyword>
<dbReference type="InterPro" id="IPR006179">
    <property type="entry name" value="5_nucleotidase/apyrase"/>
</dbReference>
<dbReference type="GO" id="GO:0008253">
    <property type="term" value="F:5'-nucleotidase activity"/>
    <property type="evidence" value="ECO:0007669"/>
    <property type="project" value="UniProtKB-EC"/>
</dbReference>
<proteinExistence type="inferred from homology"/>
<dbReference type="GO" id="GO:0008768">
    <property type="term" value="F:UDP-sugar diphosphatase activity"/>
    <property type="evidence" value="ECO:0007669"/>
    <property type="project" value="UniProtKB-EC"/>
</dbReference>
<dbReference type="PROSITE" id="PS00785">
    <property type="entry name" value="5_NUCLEOTIDASE_1"/>
    <property type="match status" value="1"/>
</dbReference>
<name>A0ABU9G197_9GAMM</name>
<dbReference type="InterPro" id="IPR006146">
    <property type="entry name" value="5'-Nucleotdase_CS"/>
</dbReference>
<dbReference type="Gene3D" id="3.90.780.10">
    <property type="entry name" value="5'-Nucleotidase, C-terminal domain"/>
    <property type="match status" value="1"/>
</dbReference>
<evidence type="ECO:0000259" key="6">
    <source>
        <dbReference type="Pfam" id="PF00149"/>
    </source>
</evidence>
<comment type="caution">
    <text evidence="8">The sequence shown here is derived from an EMBL/GenBank/DDBJ whole genome shotgun (WGS) entry which is preliminary data.</text>
</comment>
<reference evidence="8 9" key="1">
    <citation type="submission" date="2024-02" db="EMBL/GenBank/DDBJ databases">
        <title>Bacteria isolated from the canopy kelp, Nereocystis luetkeana.</title>
        <authorList>
            <person name="Pfister C.A."/>
            <person name="Younker I.T."/>
            <person name="Light S.H."/>
        </authorList>
    </citation>
    <scope>NUCLEOTIDE SEQUENCE [LARGE SCALE GENOMIC DNA]</scope>
    <source>
        <strain evidence="8 9">TI.4.07</strain>
    </source>
</reference>
<organism evidence="8 9">
    <name type="scientific">Marinomonas arenicola</name>
    <dbReference type="NCBI Taxonomy" id="569601"/>
    <lineage>
        <taxon>Bacteria</taxon>
        <taxon>Pseudomonadati</taxon>
        <taxon>Pseudomonadota</taxon>
        <taxon>Gammaproteobacteria</taxon>
        <taxon>Oceanospirillales</taxon>
        <taxon>Oceanospirillaceae</taxon>
        <taxon>Marinomonas</taxon>
    </lineage>
</organism>
<keyword evidence="4 5" id="KW-0547">Nucleotide-binding</keyword>
<evidence type="ECO:0000259" key="7">
    <source>
        <dbReference type="Pfam" id="PF02872"/>
    </source>
</evidence>
<dbReference type="NCBIfam" id="NF007109">
    <property type="entry name" value="PRK09558.1"/>
    <property type="match status" value="1"/>
</dbReference>
<dbReference type="InterPro" id="IPR004843">
    <property type="entry name" value="Calcineurin-like_PHP"/>
</dbReference>
<dbReference type="InterPro" id="IPR036907">
    <property type="entry name" value="5'-Nucleotdase_C_sf"/>
</dbReference>
<evidence type="ECO:0000256" key="1">
    <source>
        <dbReference type="ARBA" id="ARBA00006654"/>
    </source>
</evidence>
<dbReference type="PROSITE" id="PS00786">
    <property type="entry name" value="5_NUCLEOTIDASE_2"/>
    <property type="match status" value="1"/>
</dbReference>
<protein>
    <submittedName>
        <fullName evidence="8">Bifunctional UDP-sugar hydrolase/5'-nucleotidase UshA</fullName>
        <ecNumber evidence="8">3.1.3.5</ecNumber>
        <ecNumber evidence="8">3.6.1.45</ecNumber>
    </submittedName>
</protein>
<evidence type="ECO:0000256" key="3">
    <source>
        <dbReference type="ARBA" id="ARBA00022729"/>
    </source>
</evidence>
<dbReference type="InterPro" id="IPR008334">
    <property type="entry name" value="5'-Nucleotdase_C"/>
</dbReference>
<evidence type="ECO:0000256" key="4">
    <source>
        <dbReference type="ARBA" id="ARBA00022741"/>
    </source>
</evidence>
<keyword evidence="3" id="KW-0732">Signal</keyword>
<dbReference type="InterPro" id="IPR029052">
    <property type="entry name" value="Metallo-depent_PP-like"/>
</dbReference>
<feature type="domain" description="Calcineurin-like phosphoesterase" evidence="6">
    <location>
        <begin position="41"/>
        <end position="256"/>
    </location>
</feature>